<feature type="transmembrane region" description="Helical" evidence="1">
    <location>
        <begin position="132"/>
        <end position="155"/>
    </location>
</feature>
<reference evidence="3 5" key="2">
    <citation type="submission" date="2017-08" db="EMBL/GenBank/DDBJ databases">
        <title>Draft genome sequences of 64 type strains of genus Staph aureus.</title>
        <authorList>
            <person name="Cole K."/>
            <person name="Golubchik T."/>
            <person name="Russell J."/>
            <person name="Foster D."/>
            <person name="Llewelyn M."/>
            <person name="Wilson D."/>
            <person name="Crook D."/>
            <person name="Paul J."/>
        </authorList>
    </citation>
    <scope>NUCLEOTIDE SEQUENCE [LARGE SCALE GENOMIC DNA]</scope>
    <source>
        <strain evidence="3 5">NCTC 12101</strain>
    </source>
</reference>
<protein>
    <submittedName>
        <fullName evidence="2">Metal-dependent hydrolase</fullName>
    </submittedName>
</protein>
<dbReference type="PANTHER" id="PTHR35531">
    <property type="entry name" value="INNER MEMBRANE PROTEIN YBCI-RELATED"/>
    <property type="match status" value="1"/>
</dbReference>
<reference evidence="2" key="4">
    <citation type="submission" date="2023-07" db="EMBL/GenBank/DDBJ databases">
        <title>Evaluation of the beneficial properties of pineapple isolates.</title>
        <authorList>
            <person name="Adefiranye O."/>
        </authorList>
    </citation>
    <scope>NUCLEOTIDE SEQUENCE</scope>
    <source>
        <strain evidence="2">PAPLE_T1</strain>
    </source>
</reference>
<dbReference type="EMBL" id="PPQW01000035">
    <property type="protein sequence ID" value="PNZ67238.1"/>
    <property type="molecule type" value="Genomic_DNA"/>
</dbReference>
<dbReference type="Pfam" id="PF04307">
    <property type="entry name" value="YdjM"/>
    <property type="match status" value="1"/>
</dbReference>
<proteinExistence type="predicted"/>
<organism evidence="3 5">
    <name type="scientific">Staphylococcus auricularis</name>
    <dbReference type="NCBI Taxonomy" id="29379"/>
    <lineage>
        <taxon>Bacteria</taxon>
        <taxon>Bacillati</taxon>
        <taxon>Bacillota</taxon>
        <taxon>Bacilli</taxon>
        <taxon>Bacillales</taxon>
        <taxon>Staphylococcaceae</taxon>
        <taxon>Staphylococcus</taxon>
    </lineage>
</organism>
<dbReference type="Proteomes" id="UP000242694">
    <property type="component" value="Unassembled WGS sequence"/>
</dbReference>
<evidence type="ECO:0000313" key="4">
    <source>
        <dbReference type="EMBL" id="PTH16737.1"/>
    </source>
</evidence>
<dbReference type="RefSeq" id="WP_059107612.1">
    <property type="nucleotide sequence ID" value="NZ_AP024589.1"/>
</dbReference>
<dbReference type="AlphaFoldDB" id="A0AAP8PNK6"/>
<keyword evidence="1" id="KW-1133">Transmembrane helix</keyword>
<evidence type="ECO:0000313" key="6">
    <source>
        <dbReference type="Proteomes" id="UP000242694"/>
    </source>
</evidence>
<evidence type="ECO:0000313" key="2">
    <source>
        <dbReference type="EMBL" id="MDN4533472.1"/>
    </source>
</evidence>
<reference evidence="4 6" key="1">
    <citation type="journal article" date="2016" name="Front. Microbiol.">
        <title>Comprehensive Phylogenetic Analysis of Bovine Non-aureus Staphylococci Species Based on Whole-Genome Sequencing.</title>
        <authorList>
            <person name="Naushad S."/>
            <person name="Barkema H.W."/>
            <person name="Luby C."/>
            <person name="Condas L.A."/>
            <person name="Nobrega D.B."/>
            <person name="Carson D.A."/>
            <person name="De Buck J."/>
        </authorList>
    </citation>
    <scope>NUCLEOTIDE SEQUENCE [LARGE SCALE GENOMIC DNA]</scope>
    <source>
        <strain evidence="4 6">SNUC 993</strain>
    </source>
</reference>
<comment type="caution">
    <text evidence="3">The sequence shown here is derived from an EMBL/GenBank/DDBJ whole genome shotgun (WGS) entry which is preliminary data.</text>
</comment>
<sequence>MTGKTHATCGLLIGTLCTDYYQTDLFTSITVIILAVMASLLPDICHTKSKLGRRFKIISWLVRILFGHRTFTHSLIFMLLIAILLYFIQTPVPYFTAIILAMLSHVILDMLTPRGVKLFYPLPMTIRFPIRFKTGGMVDLSLASALFIGALYVLFQPYIVRIVDYIVN</sequence>
<evidence type="ECO:0000313" key="3">
    <source>
        <dbReference type="EMBL" id="PNZ67238.1"/>
    </source>
</evidence>
<dbReference type="PANTHER" id="PTHR35531:SF1">
    <property type="entry name" value="INNER MEMBRANE PROTEIN YBCI-RELATED"/>
    <property type="match status" value="1"/>
</dbReference>
<dbReference type="GeneID" id="64981618"/>
<reference evidence="4" key="3">
    <citation type="submission" date="2018-03" db="EMBL/GenBank/DDBJ databases">
        <authorList>
            <person name="Naushad S."/>
        </authorList>
    </citation>
    <scope>NUCLEOTIDE SEQUENCE</scope>
    <source>
        <strain evidence="4">SNUC 993</strain>
    </source>
</reference>
<dbReference type="InterPro" id="IPR007404">
    <property type="entry name" value="YdjM-like"/>
</dbReference>
<keyword evidence="1" id="KW-0812">Transmembrane</keyword>
<feature type="transmembrane region" description="Helical" evidence="1">
    <location>
        <begin position="66"/>
        <end position="88"/>
    </location>
</feature>
<name>A0AAP8PNK6_9STAP</name>
<feature type="transmembrane region" description="Helical" evidence="1">
    <location>
        <begin position="25"/>
        <end position="45"/>
    </location>
</feature>
<dbReference type="Proteomes" id="UP000242470">
    <property type="component" value="Unassembled WGS sequence"/>
</dbReference>
<dbReference type="EMBL" id="JAUHQC010000011">
    <property type="protein sequence ID" value="MDN4533472.1"/>
    <property type="molecule type" value="Genomic_DNA"/>
</dbReference>
<dbReference type="Proteomes" id="UP001171687">
    <property type="component" value="Unassembled WGS sequence"/>
</dbReference>
<dbReference type="EMBL" id="PZDI01000040">
    <property type="protein sequence ID" value="PTH16737.1"/>
    <property type="molecule type" value="Genomic_DNA"/>
</dbReference>
<feature type="transmembrane region" description="Helical" evidence="1">
    <location>
        <begin position="94"/>
        <end position="111"/>
    </location>
</feature>
<gene>
    <name evidence="4" type="ORF">BU607_08180</name>
    <name evidence="3" type="ORF">CD158_06655</name>
    <name evidence="2" type="ORF">QYH67_07840</name>
</gene>
<keyword evidence="2" id="KW-0378">Hydrolase</keyword>
<keyword evidence="1" id="KW-0472">Membrane</keyword>
<accession>A0AAP8PNK6</accession>
<dbReference type="GO" id="GO:0016787">
    <property type="term" value="F:hydrolase activity"/>
    <property type="evidence" value="ECO:0007669"/>
    <property type="project" value="UniProtKB-KW"/>
</dbReference>
<keyword evidence="6" id="KW-1185">Reference proteome</keyword>
<evidence type="ECO:0000256" key="1">
    <source>
        <dbReference type="SAM" id="Phobius"/>
    </source>
</evidence>
<evidence type="ECO:0000313" key="5">
    <source>
        <dbReference type="Proteomes" id="UP000242470"/>
    </source>
</evidence>